<organism evidence="6 7">
    <name type="scientific">Leucobacter edaphi</name>
    <dbReference type="NCBI Taxonomy" id="2796472"/>
    <lineage>
        <taxon>Bacteria</taxon>
        <taxon>Bacillati</taxon>
        <taxon>Actinomycetota</taxon>
        <taxon>Actinomycetes</taxon>
        <taxon>Micrococcales</taxon>
        <taxon>Microbacteriaceae</taxon>
        <taxon>Leucobacter</taxon>
    </lineage>
</organism>
<evidence type="ECO:0000256" key="4">
    <source>
        <dbReference type="SAM" id="MobiDB-lite"/>
    </source>
</evidence>
<feature type="region of interest" description="Disordered" evidence="4">
    <location>
        <begin position="1"/>
        <end position="30"/>
    </location>
</feature>
<dbReference type="GO" id="GO:0003723">
    <property type="term" value="F:RNA binding"/>
    <property type="evidence" value="ECO:0007669"/>
    <property type="project" value="UniProtKB-KW"/>
</dbReference>
<accession>A0A934QDT9</accession>
<dbReference type="GO" id="GO:0008168">
    <property type="term" value="F:methyltransferase activity"/>
    <property type="evidence" value="ECO:0007669"/>
    <property type="project" value="UniProtKB-KW"/>
</dbReference>
<protein>
    <submittedName>
        <fullName evidence="6">TlyA family RNA methyltransferase</fullName>
    </submittedName>
</protein>
<evidence type="ECO:0000313" key="6">
    <source>
        <dbReference type="EMBL" id="MBK0422801.1"/>
    </source>
</evidence>
<keyword evidence="6" id="KW-0489">Methyltransferase</keyword>
<dbReference type="GO" id="GO:0032259">
    <property type="term" value="P:methylation"/>
    <property type="evidence" value="ECO:0007669"/>
    <property type="project" value="UniProtKB-KW"/>
</dbReference>
<comment type="caution">
    <text evidence="6">The sequence shown here is derived from an EMBL/GenBank/DDBJ whole genome shotgun (WGS) entry which is preliminary data.</text>
</comment>
<dbReference type="Gene3D" id="3.10.290.10">
    <property type="entry name" value="RNA-binding S4 domain"/>
    <property type="match status" value="1"/>
</dbReference>
<name>A0A934QDT9_9MICO</name>
<dbReference type="InterPro" id="IPR036986">
    <property type="entry name" value="S4_RNA-bd_sf"/>
</dbReference>
<sequence length="332" mass="35127">MRRSCWIASSSSKRSRSLSGPRASNSSTTSCWPSCSAETAVAPERREVWNGEASRLDRALAELGLARSRSRAAELISEGRVRVDGVVVTKHGYRVRSGAALEIEGEDHYVGRAAHKLIAGLDRFAVNPAGRLALDLGASTGGFTQVLLERGAEAVQAIDVGHDQLAPELARDARVRLVEGRNARDLSPENLAADTGIAAAPSLVVADLSFISLTLVLPAIAAVIDREGEAVLLIKPQFEVGRVRDGVVTDPDQWREAILKVLAAARETPLVPVNLAVSPVVGGTGNREFLIHLSATAAADGGDPAEWERRIAEVVSADPVSHAHESRGRGSA</sequence>
<dbReference type="InterPro" id="IPR002942">
    <property type="entry name" value="S4_RNA-bd"/>
</dbReference>
<evidence type="ECO:0000313" key="7">
    <source>
        <dbReference type="Proteomes" id="UP000618733"/>
    </source>
</evidence>
<evidence type="ECO:0000256" key="2">
    <source>
        <dbReference type="ARBA" id="ARBA00029460"/>
    </source>
</evidence>
<dbReference type="CDD" id="cd00165">
    <property type="entry name" value="S4"/>
    <property type="match status" value="1"/>
</dbReference>
<evidence type="ECO:0000259" key="5">
    <source>
        <dbReference type="SMART" id="SM00363"/>
    </source>
</evidence>
<dbReference type="InterPro" id="IPR002877">
    <property type="entry name" value="RNA_MeTrfase_FtsJ_dom"/>
</dbReference>
<dbReference type="EMBL" id="JAEHOI010000011">
    <property type="protein sequence ID" value="MBK0422801.1"/>
    <property type="molecule type" value="Genomic_DNA"/>
</dbReference>
<feature type="domain" description="RNA-binding S4" evidence="5">
    <location>
        <begin position="54"/>
        <end position="116"/>
    </location>
</feature>
<dbReference type="Pfam" id="PF01479">
    <property type="entry name" value="S4"/>
    <property type="match status" value="1"/>
</dbReference>
<keyword evidence="6" id="KW-0808">Transferase</keyword>
<dbReference type="InterPro" id="IPR029063">
    <property type="entry name" value="SAM-dependent_MTases_sf"/>
</dbReference>
<dbReference type="PANTHER" id="PTHR32319:SF0">
    <property type="entry name" value="BACTERIAL HEMOLYSIN-LIKE PROTEIN"/>
    <property type="match status" value="1"/>
</dbReference>
<feature type="compositionally biased region" description="Low complexity" evidence="4">
    <location>
        <begin position="1"/>
        <end position="22"/>
    </location>
</feature>
<dbReference type="SMART" id="SM00363">
    <property type="entry name" value="S4"/>
    <property type="match status" value="1"/>
</dbReference>
<reference evidence="6" key="1">
    <citation type="submission" date="2020-12" db="EMBL/GenBank/DDBJ databases">
        <title>Leucobacter sp. CAS2, isolated from Chromium sludge.</title>
        <authorList>
            <person name="Xu Z."/>
        </authorList>
    </citation>
    <scope>NUCLEOTIDE SEQUENCE</scope>
    <source>
        <strain evidence="6">CSA2</strain>
    </source>
</reference>
<evidence type="ECO:0000256" key="3">
    <source>
        <dbReference type="PROSITE-ProRule" id="PRU00182"/>
    </source>
</evidence>
<dbReference type="Gene3D" id="3.40.50.150">
    <property type="entry name" value="Vaccinia Virus protein VP39"/>
    <property type="match status" value="1"/>
</dbReference>
<dbReference type="AlphaFoldDB" id="A0A934QDT9"/>
<dbReference type="Pfam" id="PF01728">
    <property type="entry name" value="FtsJ"/>
    <property type="match status" value="1"/>
</dbReference>
<dbReference type="PROSITE" id="PS50889">
    <property type="entry name" value="S4"/>
    <property type="match status" value="1"/>
</dbReference>
<dbReference type="Proteomes" id="UP000618733">
    <property type="component" value="Unassembled WGS sequence"/>
</dbReference>
<dbReference type="InterPro" id="IPR047048">
    <property type="entry name" value="TlyA"/>
</dbReference>
<keyword evidence="1 3" id="KW-0694">RNA-binding</keyword>
<gene>
    <name evidence="6" type="ORF">JD292_12030</name>
</gene>
<evidence type="ECO:0000256" key="1">
    <source>
        <dbReference type="ARBA" id="ARBA00022884"/>
    </source>
</evidence>
<keyword evidence="7" id="KW-1185">Reference proteome</keyword>
<dbReference type="SUPFAM" id="SSF55174">
    <property type="entry name" value="Alpha-L RNA-binding motif"/>
    <property type="match status" value="1"/>
</dbReference>
<proteinExistence type="inferred from homology"/>
<dbReference type="SUPFAM" id="SSF53335">
    <property type="entry name" value="S-adenosyl-L-methionine-dependent methyltransferases"/>
    <property type="match status" value="1"/>
</dbReference>
<dbReference type="PANTHER" id="PTHR32319">
    <property type="entry name" value="BACTERIAL HEMOLYSIN-LIKE PROTEIN"/>
    <property type="match status" value="1"/>
</dbReference>
<comment type="similarity">
    <text evidence="2">Belongs to the TlyA family.</text>
</comment>